<dbReference type="KEGG" id="fla:SY85_17810"/>
<keyword evidence="2" id="KW-0560">Oxidoreductase</keyword>
<dbReference type="InterPro" id="IPR051911">
    <property type="entry name" value="SDR_oxidoreductase"/>
</dbReference>
<keyword evidence="5" id="KW-1185">Reference proteome</keyword>
<accession>A0A172TYK7</accession>
<dbReference type="PATRIC" id="fig|1492898.3.peg.3873"/>
<evidence type="ECO:0000313" key="4">
    <source>
        <dbReference type="EMBL" id="ANE52072.1"/>
    </source>
</evidence>
<dbReference type="OrthoDB" id="1235794at2"/>
<dbReference type="Pfam" id="PF00106">
    <property type="entry name" value="adh_short"/>
    <property type="match status" value="1"/>
</dbReference>
<dbReference type="PROSITE" id="PS00061">
    <property type="entry name" value="ADH_SHORT"/>
    <property type="match status" value="1"/>
</dbReference>
<dbReference type="EMBL" id="CP011390">
    <property type="protein sequence ID" value="ANE52072.1"/>
    <property type="molecule type" value="Genomic_DNA"/>
</dbReference>
<dbReference type="SUPFAM" id="SSF51735">
    <property type="entry name" value="NAD(P)-binding Rossmann-fold domains"/>
    <property type="match status" value="1"/>
</dbReference>
<evidence type="ECO:0000256" key="3">
    <source>
        <dbReference type="RuleBase" id="RU000363"/>
    </source>
</evidence>
<dbReference type="CDD" id="cd05374">
    <property type="entry name" value="17beta-HSD-like_SDR_c"/>
    <property type="match status" value="1"/>
</dbReference>
<dbReference type="PANTHER" id="PTHR43976:SF16">
    <property type="entry name" value="SHORT-CHAIN DEHYDROGENASE_REDUCTASE FAMILY PROTEIN"/>
    <property type="match status" value="1"/>
</dbReference>
<dbReference type="InterPro" id="IPR036291">
    <property type="entry name" value="NAD(P)-bd_dom_sf"/>
</dbReference>
<comment type="similarity">
    <text evidence="1 3">Belongs to the short-chain dehydrogenases/reductases (SDR) family.</text>
</comment>
<sequence length="284" mass="30657">MAKVWFLTGASSGLGEALAQAIIDKGDMVAATFRSEEQAIAFNNQHPERGIGLVLDVTATDKIKAVVARAYTHFGSIDVLVNNAGYGTVGAIEEFSLEEIRQQMETNFFGTVAVTKEVLPIMREKRSGHIVQLSSVSGIRALGGFGIYNASKFALEGFSEALAQEVAPFNIRVTIVEPGPFRTQFAGTSIKMPQKRLEDYQHTPVGTMYKYIQEANGKQEGDPVKGARAIVDFVYSDNESLRLPLGQLALAGIKAKLQSVQKDLEANEAVAASVIFSETGAHKS</sequence>
<evidence type="ECO:0000256" key="1">
    <source>
        <dbReference type="ARBA" id="ARBA00006484"/>
    </source>
</evidence>
<dbReference type="RefSeq" id="WP_066406217.1">
    <property type="nucleotide sequence ID" value="NZ_CP011390.1"/>
</dbReference>
<dbReference type="NCBIfam" id="NF004824">
    <property type="entry name" value="PRK06180.1"/>
    <property type="match status" value="1"/>
</dbReference>
<evidence type="ECO:0000313" key="5">
    <source>
        <dbReference type="Proteomes" id="UP000077177"/>
    </source>
</evidence>
<dbReference type="PRINTS" id="PR00081">
    <property type="entry name" value="GDHRDH"/>
</dbReference>
<reference evidence="4 5" key="2">
    <citation type="journal article" date="2016" name="Int. J. Syst. Evol. Microbiol.">
        <title>Flavisolibacter tropicus sp. nov., isolated from tropical soil.</title>
        <authorList>
            <person name="Lee J.J."/>
            <person name="Kang M.S."/>
            <person name="Kim G.S."/>
            <person name="Lee C.S."/>
            <person name="Lim S."/>
            <person name="Lee J."/>
            <person name="Roh S.H."/>
            <person name="Kang H."/>
            <person name="Ha J.M."/>
            <person name="Bae S."/>
            <person name="Jung H.Y."/>
            <person name="Kim M.K."/>
        </authorList>
    </citation>
    <scope>NUCLEOTIDE SEQUENCE [LARGE SCALE GENOMIC DNA]</scope>
    <source>
        <strain evidence="4 5">LCS9</strain>
    </source>
</reference>
<dbReference type="AlphaFoldDB" id="A0A172TYK7"/>
<organism evidence="4 5">
    <name type="scientific">Flavisolibacter tropicus</name>
    <dbReference type="NCBI Taxonomy" id="1492898"/>
    <lineage>
        <taxon>Bacteria</taxon>
        <taxon>Pseudomonadati</taxon>
        <taxon>Bacteroidota</taxon>
        <taxon>Chitinophagia</taxon>
        <taxon>Chitinophagales</taxon>
        <taxon>Chitinophagaceae</taxon>
        <taxon>Flavisolibacter</taxon>
    </lineage>
</organism>
<dbReference type="PRINTS" id="PR00080">
    <property type="entry name" value="SDRFAMILY"/>
</dbReference>
<dbReference type="STRING" id="1492898.SY85_17810"/>
<proteinExistence type="inferred from homology"/>
<reference evidence="5" key="1">
    <citation type="submission" date="2015-01" db="EMBL/GenBank/DDBJ databases">
        <title>Flavisolibacter sp./LCS9/ whole genome sequencing.</title>
        <authorList>
            <person name="Kim M.K."/>
            <person name="Srinivasan S."/>
            <person name="Lee J.-J."/>
        </authorList>
    </citation>
    <scope>NUCLEOTIDE SEQUENCE [LARGE SCALE GENOMIC DNA]</scope>
    <source>
        <strain evidence="5">LCS9</strain>
    </source>
</reference>
<dbReference type="GO" id="GO:0016491">
    <property type="term" value="F:oxidoreductase activity"/>
    <property type="evidence" value="ECO:0007669"/>
    <property type="project" value="UniProtKB-KW"/>
</dbReference>
<dbReference type="Gene3D" id="3.40.50.720">
    <property type="entry name" value="NAD(P)-binding Rossmann-like Domain"/>
    <property type="match status" value="1"/>
</dbReference>
<gene>
    <name evidence="4" type="ORF">SY85_17810</name>
</gene>
<dbReference type="Proteomes" id="UP000077177">
    <property type="component" value="Chromosome"/>
</dbReference>
<protein>
    <submittedName>
        <fullName evidence="4">Short-chain dehydrogenase</fullName>
    </submittedName>
</protein>
<dbReference type="InterPro" id="IPR020904">
    <property type="entry name" value="Sc_DH/Rdtase_CS"/>
</dbReference>
<dbReference type="InterPro" id="IPR002347">
    <property type="entry name" value="SDR_fam"/>
</dbReference>
<evidence type="ECO:0000256" key="2">
    <source>
        <dbReference type="ARBA" id="ARBA00023002"/>
    </source>
</evidence>
<dbReference type="PANTHER" id="PTHR43976">
    <property type="entry name" value="SHORT CHAIN DEHYDROGENASE"/>
    <property type="match status" value="1"/>
</dbReference>
<name>A0A172TYK7_9BACT</name>